<dbReference type="EMBL" id="MU128969">
    <property type="protein sequence ID" value="KAF9513649.1"/>
    <property type="molecule type" value="Genomic_DNA"/>
</dbReference>
<gene>
    <name evidence="1" type="ORF">BS47DRAFT_1343865</name>
</gene>
<evidence type="ECO:0000313" key="2">
    <source>
        <dbReference type="Proteomes" id="UP000886523"/>
    </source>
</evidence>
<name>A0A9P6AX57_9AGAM</name>
<dbReference type="OrthoDB" id="2690153at2759"/>
<accession>A0A9P6AX57</accession>
<evidence type="ECO:0000313" key="1">
    <source>
        <dbReference type="EMBL" id="KAF9513649.1"/>
    </source>
</evidence>
<organism evidence="1 2">
    <name type="scientific">Hydnum rufescens UP504</name>
    <dbReference type="NCBI Taxonomy" id="1448309"/>
    <lineage>
        <taxon>Eukaryota</taxon>
        <taxon>Fungi</taxon>
        <taxon>Dikarya</taxon>
        <taxon>Basidiomycota</taxon>
        <taxon>Agaricomycotina</taxon>
        <taxon>Agaricomycetes</taxon>
        <taxon>Cantharellales</taxon>
        <taxon>Hydnaceae</taxon>
        <taxon>Hydnum</taxon>
    </lineage>
</organism>
<comment type="caution">
    <text evidence="1">The sequence shown here is derived from an EMBL/GenBank/DDBJ whole genome shotgun (WGS) entry which is preliminary data.</text>
</comment>
<dbReference type="Proteomes" id="UP000886523">
    <property type="component" value="Unassembled WGS sequence"/>
</dbReference>
<dbReference type="AlphaFoldDB" id="A0A9P6AX57"/>
<protein>
    <submittedName>
        <fullName evidence="1">Uncharacterized protein</fullName>
    </submittedName>
</protein>
<proteinExistence type="predicted"/>
<keyword evidence="2" id="KW-1185">Reference proteome</keyword>
<sequence>MIQVASPLPLFCTRVGSPFASETALDYQIGVRDNGIQVTAMDIPDSLIFHPLTEALLQPMILKVFKVLGLVTDIFNYSIDPPQMRAYDGKTDIRTWHFGIKEPVIPSVPHARTISFMDWYTCFFFPTVSSSPQPNPRILSQSSTEAILRSHLSRLGFAIKLGMELVNLHKMPTR</sequence>
<reference evidence="1" key="1">
    <citation type="journal article" date="2020" name="Nat. Commun.">
        <title>Large-scale genome sequencing of mycorrhizal fungi provides insights into the early evolution of symbiotic traits.</title>
        <authorList>
            <person name="Miyauchi S."/>
            <person name="Kiss E."/>
            <person name="Kuo A."/>
            <person name="Drula E."/>
            <person name="Kohler A."/>
            <person name="Sanchez-Garcia M."/>
            <person name="Morin E."/>
            <person name="Andreopoulos B."/>
            <person name="Barry K.W."/>
            <person name="Bonito G."/>
            <person name="Buee M."/>
            <person name="Carver A."/>
            <person name="Chen C."/>
            <person name="Cichocki N."/>
            <person name="Clum A."/>
            <person name="Culley D."/>
            <person name="Crous P.W."/>
            <person name="Fauchery L."/>
            <person name="Girlanda M."/>
            <person name="Hayes R.D."/>
            <person name="Keri Z."/>
            <person name="LaButti K."/>
            <person name="Lipzen A."/>
            <person name="Lombard V."/>
            <person name="Magnuson J."/>
            <person name="Maillard F."/>
            <person name="Murat C."/>
            <person name="Nolan M."/>
            <person name="Ohm R.A."/>
            <person name="Pangilinan J."/>
            <person name="Pereira M.F."/>
            <person name="Perotto S."/>
            <person name="Peter M."/>
            <person name="Pfister S."/>
            <person name="Riley R."/>
            <person name="Sitrit Y."/>
            <person name="Stielow J.B."/>
            <person name="Szollosi G."/>
            <person name="Zifcakova L."/>
            <person name="Stursova M."/>
            <person name="Spatafora J.W."/>
            <person name="Tedersoo L."/>
            <person name="Vaario L.M."/>
            <person name="Yamada A."/>
            <person name="Yan M."/>
            <person name="Wang P."/>
            <person name="Xu J."/>
            <person name="Bruns T."/>
            <person name="Baldrian P."/>
            <person name="Vilgalys R."/>
            <person name="Dunand C."/>
            <person name="Henrissat B."/>
            <person name="Grigoriev I.V."/>
            <person name="Hibbett D."/>
            <person name="Nagy L.G."/>
            <person name="Martin F.M."/>
        </authorList>
    </citation>
    <scope>NUCLEOTIDE SEQUENCE</scope>
    <source>
        <strain evidence="1">UP504</strain>
    </source>
</reference>